<evidence type="ECO:0000256" key="1">
    <source>
        <dbReference type="SAM" id="MobiDB-lite"/>
    </source>
</evidence>
<reference evidence="2" key="1">
    <citation type="submission" date="2022-11" db="EMBL/GenBank/DDBJ databases">
        <title>Genome Resource of Sclerotinia nivalis Strain SnTB1, a Plant Pathogen Isolated from American Ginseng.</title>
        <authorList>
            <person name="Fan S."/>
        </authorList>
    </citation>
    <scope>NUCLEOTIDE SEQUENCE</scope>
    <source>
        <strain evidence="2">SnTB1</strain>
    </source>
</reference>
<sequence length="128" mass="14162">MDGAHAIDDGDLDSFLAFLGIKYLPYLIRERDSDPLSLHAVQCRQMLNDHHGTKFDLESKEFLKQNCKFLLELCEKPVDPNPAPAPLTSLKLQLVIVDRSLEARSKAPTTRAPTLTNAPAPANGPEAR</sequence>
<organism evidence="2 3">
    <name type="scientific">Sclerotinia nivalis</name>
    <dbReference type="NCBI Taxonomy" id="352851"/>
    <lineage>
        <taxon>Eukaryota</taxon>
        <taxon>Fungi</taxon>
        <taxon>Dikarya</taxon>
        <taxon>Ascomycota</taxon>
        <taxon>Pezizomycotina</taxon>
        <taxon>Leotiomycetes</taxon>
        <taxon>Helotiales</taxon>
        <taxon>Sclerotiniaceae</taxon>
        <taxon>Sclerotinia</taxon>
    </lineage>
</organism>
<dbReference type="Proteomes" id="UP001152300">
    <property type="component" value="Unassembled WGS sequence"/>
</dbReference>
<gene>
    <name evidence="2" type="ORF">OCU04_012516</name>
</gene>
<accession>A0A9X0A8R9</accession>
<proteinExistence type="predicted"/>
<keyword evidence="3" id="KW-1185">Reference proteome</keyword>
<feature type="region of interest" description="Disordered" evidence="1">
    <location>
        <begin position="105"/>
        <end position="128"/>
    </location>
</feature>
<dbReference type="EMBL" id="JAPEIS010000016">
    <property type="protein sequence ID" value="KAJ8058325.1"/>
    <property type="molecule type" value="Genomic_DNA"/>
</dbReference>
<evidence type="ECO:0000313" key="3">
    <source>
        <dbReference type="Proteomes" id="UP001152300"/>
    </source>
</evidence>
<dbReference type="OrthoDB" id="3543716at2759"/>
<feature type="compositionally biased region" description="Low complexity" evidence="1">
    <location>
        <begin position="107"/>
        <end position="121"/>
    </location>
</feature>
<protein>
    <submittedName>
        <fullName evidence="2">Uncharacterized protein</fullName>
    </submittedName>
</protein>
<dbReference type="AlphaFoldDB" id="A0A9X0A8R9"/>
<comment type="caution">
    <text evidence="2">The sequence shown here is derived from an EMBL/GenBank/DDBJ whole genome shotgun (WGS) entry which is preliminary data.</text>
</comment>
<name>A0A9X0A8R9_9HELO</name>
<evidence type="ECO:0000313" key="2">
    <source>
        <dbReference type="EMBL" id="KAJ8058325.1"/>
    </source>
</evidence>